<comment type="caution">
    <text evidence="5">The sequence shown here is derived from an EMBL/GenBank/DDBJ whole genome shotgun (WGS) entry which is preliminary data.</text>
</comment>
<evidence type="ECO:0000256" key="2">
    <source>
        <dbReference type="SAM" id="MobiDB-lite"/>
    </source>
</evidence>
<dbReference type="SMART" id="SM00857">
    <property type="entry name" value="Resolvase"/>
    <property type="match status" value="1"/>
</dbReference>
<dbReference type="InterPro" id="IPR025827">
    <property type="entry name" value="Zn_ribbon_recom_dom"/>
</dbReference>
<feature type="domain" description="Recombinase" evidence="4">
    <location>
        <begin position="161"/>
        <end position="304"/>
    </location>
</feature>
<dbReference type="SUPFAM" id="SSF53041">
    <property type="entry name" value="Resolvase-like"/>
    <property type="match status" value="1"/>
</dbReference>
<evidence type="ECO:0000256" key="1">
    <source>
        <dbReference type="SAM" id="Coils"/>
    </source>
</evidence>
<dbReference type="PANTHER" id="PTHR30461">
    <property type="entry name" value="DNA-INVERTASE FROM LAMBDOID PROPHAGE"/>
    <property type="match status" value="1"/>
</dbReference>
<organism evidence="5 6">
    <name type="scientific">Parablautia intestinalis</name>
    <dbReference type="NCBI Taxonomy" id="2320100"/>
    <lineage>
        <taxon>Bacteria</taxon>
        <taxon>Bacillati</taxon>
        <taxon>Bacillota</taxon>
        <taxon>Clostridia</taxon>
        <taxon>Lachnospirales</taxon>
        <taxon>Lachnospiraceae</taxon>
        <taxon>Parablautia</taxon>
    </lineage>
</organism>
<dbReference type="InterPro" id="IPR036162">
    <property type="entry name" value="Resolvase-like_N_sf"/>
</dbReference>
<dbReference type="PROSITE" id="PS51737">
    <property type="entry name" value="RECOMBINASE_DNA_BIND"/>
    <property type="match status" value="1"/>
</dbReference>
<dbReference type="GO" id="GO:0003677">
    <property type="term" value="F:DNA binding"/>
    <property type="evidence" value="ECO:0007669"/>
    <property type="project" value="InterPro"/>
</dbReference>
<dbReference type="Gene3D" id="3.90.1750.20">
    <property type="entry name" value="Putative Large Serine Recombinase, Chain B, Domain 2"/>
    <property type="match status" value="1"/>
</dbReference>
<dbReference type="Pfam" id="PF14287">
    <property type="entry name" value="DUF4368"/>
    <property type="match status" value="1"/>
</dbReference>
<feature type="region of interest" description="Disordered" evidence="2">
    <location>
        <begin position="551"/>
        <end position="600"/>
    </location>
</feature>
<dbReference type="InterPro" id="IPR050639">
    <property type="entry name" value="SSR_resolvase"/>
</dbReference>
<evidence type="ECO:0000259" key="4">
    <source>
        <dbReference type="PROSITE" id="PS51737"/>
    </source>
</evidence>
<dbReference type="InterPro" id="IPR038109">
    <property type="entry name" value="DNA_bind_recomb_sf"/>
</dbReference>
<sequence length="622" mass="72009">MSHDLTALYERLSHDDELQGESNSISNQKAMLEDYAEKNGFTGIRHFTDDGISGTTFEREGLQAMLAEVEKGNIGTIIVKDMSRLGRNYVQMGMLREQLRRANVRLIAVNEGVDTGSGFDDDFLPFRDVINEYYAKDISKKIKSTFKAKGESGKHVASSPPYGYLKDSDDKNQWVIDEVAAPIVRRIFRMTLEGYGPFQIAKQLSDEHIPVPAYHQSQLGIGLWQSREIKNPYKWGSSTIAHILQKHEYLGHTVNFKTRKHFKDKKSHYVDKDQWLIFENTHAPIIDQETFDNVQRIRGQVRRYPDGWGEAHPLTGLMYCAGCGGKMYVHRVNNGKRVPMYVCGNYAKQPVGTLCKSAHRIKAEHVIEIVARTIREVVKYANLDKERFAEDIQSHIEDRQTVDFSEQRKRMTVCEKRIGELEMLIAKIYEDNALGKLSDKRYTMLYNQYEGEQEQLQGELDGYRTEQAQYENDRKSAARFLKLVERYSNAEEMTTLMLNEFVEKIIVHERDRKGSADTTQKIEIYFNFIGEYIPPTMAEKEPTPEELEEMRKKEARKDKLHQNYLKRKANGKQKEYEERTKAKKKAQIDSQKEQIRAEDREKGIYFHAGVPNIPRAGKQAVM</sequence>
<evidence type="ECO:0000259" key="3">
    <source>
        <dbReference type="PROSITE" id="PS51736"/>
    </source>
</evidence>
<feature type="domain" description="Resolvase/invertase-type recombinase catalytic" evidence="3">
    <location>
        <begin position="5"/>
        <end position="153"/>
    </location>
</feature>
<dbReference type="Gene3D" id="3.40.50.1390">
    <property type="entry name" value="Resolvase, N-terminal catalytic domain"/>
    <property type="match status" value="1"/>
</dbReference>
<dbReference type="GO" id="GO:0000150">
    <property type="term" value="F:DNA strand exchange activity"/>
    <property type="evidence" value="ECO:0007669"/>
    <property type="project" value="InterPro"/>
</dbReference>
<proteinExistence type="predicted"/>
<dbReference type="Pfam" id="PF13408">
    <property type="entry name" value="Zn_ribbon_recom"/>
    <property type="match status" value="1"/>
</dbReference>
<dbReference type="Pfam" id="PF00239">
    <property type="entry name" value="Resolvase"/>
    <property type="match status" value="1"/>
</dbReference>
<gene>
    <name evidence="5" type="ORF">D7V94_19365</name>
</gene>
<dbReference type="InterPro" id="IPR011109">
    <property type="entry name" value="DNA_bind_recombinase_dom"/>
</dbReference>
<name>A0A3A9AM78_9FIRM</name>
<dbReference type="OrthoDB" id="9784557at2"/>
<dbReference type="CDD" id="cd03770">
    <property type="entry name" value="SR_TndX_transposase"/>
    <property type="match status" value="1"/>
</dbReference>
<dbReference type="Pfam" id="PF07508">
    <property type="entry name" value="Recombinase"/>
    <property type="match status" value="1"/>
</dbReference>
<keyword evidence="1" id="KW-0175">Coiled coil</keyword>
<dbReference type="InterPro" id="IPR025378">
    <property type="entry name" value="DUF4368"/>
</dbReference>
<evidence type="ECO:0000313" key="6">
    <source>
        <dbReference type="Proteomes" id="UP000280696"/>
    </source>
</evidence>
<dbReference type="PROSITE" id="PS51736">
    <property type="entry name" value="RECOMBINASES_3"/>
    <property type="match status" value="1"/>
</dbReference>
<reference evidence="5 6" key="1">
    <citation type="submission" date="2018-09" db="EMBL/GenBank/DDBJ databases">
        <title>Murine metabolic-syndrome-specific gut microbial biobank.</title>
        <authorList>
            <person name="Liu C."/>
        </authorList>
    </citation>
    <scope>NUCLEOTIDE SEQUENCE [LARGE SCALE GENOMIC DNA]</scope>
    <source>
        <strain evidence="5 6">0.1xD8-82</strain>
    </source>
</reference>
<dbReference type="PANTHER" id="PTHR30461:SF23">
    <property type="entry name" value="DNA RECOMBINASE-RELATED"/>
    <property type="match status" value="1"/>
</dbReference>
<dbReference type="EMBL" id="RAYQ01000028">
    <property type="protein sequence ID" value="RKI88396.1"/>
    <property type="molecule type" value="Genomic_DNA"/>
</dbReference>
<keyword evidence="6" id="KW-1185">Reference proteome</keyword>
<dbReference type="InterPro" id="IPR006119">
    <property type="entry name" value="Resolv_N"/>
</dbReference>
<protein>
    <submittedName>
        <fullName evidence="5">DUF4368 domain-containing protein</fullName>
    </submittedName>
</protein>
<accession>A0A3A9AM78</accession>
<feature type="coiled-coil region" evidence="1">
    <location>
        <begin position="446"/>
        <end position="473"/>
    </location>
</feature>
<dbReference type="AlphaFoldDB" id="A0A3A9AM78"/>
<feature type="compositionally biased region" description="Basic and acidic residues" evidence="2">
    <location>
        <begin position="572"/>
        <end position="600"/>
    </location>
</feature>
<dbReference type="Proteomes" id="UP000280696">
    <property type="component" value="Unassembled WGS sequence"/>
</dbReference>
<evidence type="ECO:0000313" key="5">
    <source>
        <dbReference type="EMBL" id="RKI88396.1"/>
    </source>
</evidence>
<feature type="compositionally biased region" description="Basic and acidic residues" evidence="2">
    <location>
        <begin position="551"/>
        <end position="561"/>
    </location>
</feature>